<feature type="region of interest" description="Disordered" evidence="1">
    <location>
        <begin position="307"/>
        <end position="333"/>
    </location>
</feature>
<dbReference type="CTD" id="135656"/>
<dbReference type="Proteomes" id="UP000081671">
    <property type="component" value="Unplaced"/>
</dbReference>
<keyword evidence="2" id="KW-0812">Transmembrane</keyword>
<proteinExistence type="predicted"/>
<dbReference type="PANTHER" id="PTHR22094">
    <property type="entry name" value="DIFFUSE PANBRONCHIOLITIS CRITICAL REGION GENE 1"/>
    <property type="match status" value="1"/>
</dbReference>
<dbReference type="AlphaFoldDB" id="A0A1S3GCL7"/>
<feature type="transmembrane region" description="Helical" evidence="2">
    <location>
        <begin position="398"/>
        <end position="422"/>
    </location>
</feature>
<organism evidence="4 5">
    <name type="scientific">Dipodomys ordii</name>
    <name type="common">Ord's kangaroo rat</name>
    <dbReference type="NCBI Taxonomy" id="10020"/>
    <lineage>
        <taxon>Eukaryota</taxon>
        <taxon>Metazoa</taxon>
        <taxon>Chordata</taxon>
        <taxon>Craniata</taxon>
        <taxon>Vertebrata</taxon>
        <taxon>Euteleostomi</taxon>
        <taxon>Mammalia</taxon>
        <taxon>Eutheria</taxon>
        <taxon>Euarchontoglires</taxon>
        <taxon>Glires</taxon>
        <taxon>Rodentia</taxon>
        <taxon>Castorimorpha</taxon>
        <taxon>Heteromyidae</taxon>
        <taxon>Dipodomyinae</taxon>
        <taxon>Dipodomys</taxon>
    </lineage>
</organism>
<dbReference type="KEGG" id="dord:105996863"/>
<sequence length="469" mass="51438">MAQPAGGLWSTFGFQCCLFFLLASWEFAQRSPDLPRSPESQKPKRHCSTTRSSKPVHNPETTGHKNATIHHNTSEQNISSQGQDPMSRSGRSINHATSPTTRKSPPVNSEINMKISHRTPRTPGKSEVAKDDRTTSASDRPLIRTTEPIKKTTSANEKVTGSHSITTRHVERVTLADETTRVPTVPTVEHEGETTLAGETTKAHPMPTVKHERETTLAGETSRAHPVPTVEHEGETTLADETTRTHAMPVEHGGKTTLTHEKITHVSENSTAYPEEMTTPEKATRIIENPTIYPKNTTLTTKMVKTSLNSTENPGKTEVTETTRPPVKITGDKSSPTTCLYVNNTEITHQGLIGSSELTTSSILSKTPDNQSLPYPNIDGSQGGLHAGVTRENDSFPAWAIVIVVLVAVILLLVFLGLVFMVSCMTRARHTLTRNAEDNDPEDNEGPNSYPVYLMEQQNLQMSQIPSPQ</sequence>
<feature type="region of interest" description="Disordered" evidence="1">
    <location>
        <begin position="205"/>
        <end position="239"/>
    </location>
</feature>
<evidence type="ECO:0000256" key="1">
    <source>
        <dbReference type="SAM" id="MobiDB-lite"/>
    </source>
</evidence>
<keyword evidence="4" id="KW-1185">Reference proteome</keyword>
<evidence type="ECO:0000256" key="3">
    <source>
        <dbReference type="SAM" id="SignalP"/>
    </source>
</evidence>
<evidence type="ECO:0000313" key="5">
    <source>
        <dbReference type="RefSeq" id="XP_012886561.1"/>
    </source>
</evidence>
<gene>
    <name evidence="5" type="primary">Dpcr1</name>
</gene>
<dbReference type="GeneID" id="105996863"/>
<dbReference type="PANTHER" id="PTHR22094:SF0">
    <property type="entry name" value="MUCIN-LIKE PROTEIN 3"/>
    <property type="match status" value="1"/>
</dbReference>
<feature type="chain" id="PRO_5010366816" evidence="3">
    <location>
        <begin position="29"/>
        <end position="469"/>
    </location>
</feature>
<evidence type="ECO:0000256" key="2">
    <source>
        <dbReference type="SAM" id="Phobius"/>
    </source>
</evidence>
<protein>
    <submittedName>
        <fullName evidence="5">Diffuse panbronchiolitis critical region protein 1</fullName>
    </submittedName>
</protein>
<dbReference type="InterPro" id="IPR026623">
    <property type="entry name" value="MUCL3"/>
</dbReference>
<dbReference type="OrthoDB" id="9838476at2759"/>
<feature type="region of interest" description="Disordered" evidence="1">
    <location>
        <begin position="31"/>
        <end position="140"/>
    </location>
</feature>
<name>A0A1S3GCL7_DIPOR</name>
<keyword evidence="3" id="KW-0732">Signal</keyword>
<feature type="signal peptide" evidence="3">
    <location>
        <begin position="1"/>
        <end position="28"/>
    </location>
</feature>
<reference evidence="5" key="1">
    <citation type="submission" date="2025-08" db="UniProtKB">
        <authorList>
            <consortium name="RefSeq"/>
        </authorList>
    </citation>
    <scope>IDENTIFICATION</scope>
    <source>
        <tissue evidence="5">Kidney</tissue>
    </source>
</reference>
<keyword evidence="2" id="KW-1133">Transmembrane helix</keyword>
<keyword evidence="2" id="KW-0472">Membrane</keyword>
<dbReference type="RefSeq" id="XP_012886561.1">
    <property type="nucleotide sequence ID" value="XM_013031107.1"/>
</dbReference>
<accession>A0A1S3GCL7</accession>
<feature type="compositionally biased region" description="Polar residues" evidence="1">
    <location>
        <begin position="49"/>
        <end position="111"/>
    </location>
</feature>
<evidence type="ECO:0000313" key="4">
    <source>
        <dbReference type="Proteomes" id="UP000081671"/>
    </source>
</evidence>
<dbReference type="InParanoid" id="A0A1S3GCL7"/>